<protein>
    <submittedName>
        <fullName evidence="1">Putative secreted protein</fullName>
    </submittedName>
</protein>
<accession>A0A2M4B7A7</accession>
<reference evidence="1" key="1">
    <citation type="submission" date="2018-01" db="EMBL/GenBank/DDBJ databases">
        <title>An insight into the sialome of Amazonian anophelines.</title>
        <authorList>
            <person name="Ribeiro J.M."/>
            <person name="Scarpassa V."/>
            <person name="Calvo E."/>
        </authorList>
    </citation>
    <scope>NUCLEOTIDE SEQUENCE</scope>
    <source>
        <tissue evidence="1">Salivary glands</tissue>
    </source>
</reference>
<name>A0A2M4B7A7_9DIPT</name>
<evidence type="ECO:0000313" key="1">
    <source>
        <dbReference type="EMBL" id="MBW48871.1"/>
    </source>
</evidence>
<dbReference type="AlphaFoldDB" id="A0A2M4B7A7"/>
<sequence length="80" mass="8795">MDFKLKLFLATPCLPVCQPDCLSVCLLLPRKPHGQLTLSPSSRHHELWPLSPLRATFLMCDSGSFQQYLSPPSSLADGVG</sequence>
<organism evidence="1">
    <name type="scientific">Anopheles triannulatus</name>
    <dbReference type="NCBI Taxonomy" id="58253"/>
    <lineage>
        <taxon>Eukaryota</taxon>
        <taxon>Metazoa</taxon>
        <taxon>Ecdysozoa</taxon>
        <taxon>Arthropoda</taxon>
        <taxon>Hexapoda</taxon>
        <taxon>Insecta</taxon>
        <taxon>Pterygota</taxon>
        <taxon>Neoptera</taxon>
        <taxon>Endopterygota</taxon>
        <taxon>Diptera</taxon>
        <taxon>Nematocera</taxon>
        <taxon>Culicoidea</taxon>
        <taxon>Culicidae</taxon>
        <taxon>Anophelinae</taxon>
        <taxon>Anopheles</taxon>
    </lineage>
</organism>
<proteinExistence type="predicted"/>
<dbReference type="EMBL" id="GGFK01015550">
    <property type="protein sequence ID" value="MBW48871.1"/>
    <property type="molecule type" value="Transcribed_RNA"/>
</dbReference>